<comment type="subcellular location">
    <subcellularLocation>
        <location evidence="2">Cell membrane</location>
        <topology evidence="2">Lipid-anchor</topology>
    </subcellularLocation>
</comment>
<dbReference type="PROSITE" id="PS51257">
    <property type="entry name" value="PROKAR_LIPOPROTEIN"/>
    <property type="match status" value="1"/>
</dbReference>
<evidence type="ECO:0000313" key="4">
    <source>
        <dbReference type="EMBL" id="UOQ55033.1"/>
    </source>
</evidence>
<dbReference type="PANTHER" id="PTHR30203:SF30">
    <property type="entry name" value="OUTER MEMBRANE PROTEIN-RELATED"/>
    <property type="match status" value="1"/>
</dbReference>
<dbReference type="Pfam" id="PF02321">
    <property type="entry name" value="OEP"/>
    <property type="match status" value="2"/>
</dbReference>
<accession>A0ABY4FET7</accession>
<dbReference type="Gene3D" id="1.20.1600.10">
    <property type="entry name" value="Outer membrane efflux proteins (OEP)"/>
    <property type="match status" value="1"/>
</dbReference>
<dbReference type="Gene3D" id="2.20.200.10">
    <property type="entry name" value="Outer membrane efflux proteins (OEP)"/>
    <property type="match status" value="1"/>
</dbReference>
<evidence type="ECO:0000313" key="5">
    <source>
        <dbReference type="Proteomes" id="UP000831785"/>
    </source>
</evidence>
<organism evidence="4 5">
    <name type="scientific">Hymenobacter cellulosivorans</name>
    <dbReference type="NCBI Taxonomy" id="2932249"/>
    <lineage>
        <taxon>Bacteria</taxon>
        <taxon>Pseudomonadati</taxon>
        <taxon>Bacteroidota</taxon>
        <taxon>Cytophagia</taxon>
        <taxon>Cytophagales</taxon>
        <taxon>Hymenobacteraceae</taxon>
        <taxon>Hymenobacter</taxon>
    </lineage>
</organism>
<keyword evidence="5" id="KW-1185">Reference proteome</keyword>
<feature type="coiled-coil region" evidence="3">
    <location>
        <begin position="440"/>
        <end position="467"/>
    </location>
</feature>
<evidence type="ECO:0000256" key="3">
    <source>
        <dbReference type="SAM" id="Coils"/>
    </source>
</evidence>
<dbReference type="EMBL" id="CP095049">
    <property type="protein sequence ID" value="UOQ55033.1"/>
    <property type="molecule type" value="Genomic_DNA"/>
</dbReference>
<dbReference type="InterPro" id="IPR010131">
    <property type="entry name" value="MdtP/NodT-like"/>
</dbReference>
<dbReference type="RefSeq" id="WP_244722942.1">
    <property type="nucleotide sequence ID" value="NZ_CP095049.1"/>
</dbReference>
<keyword evidence="2" id="KW-0812">Transmembrane</keyword>
<dbReference type="InterPro" id="IPR003423">
    <property type="entry name" value="OMP_efflux"/>
</dbReference>
<dbReference type="PANTHER" id="PTHR30203">
    <property type="entry name" value="OUTER MEMBRANE CATION EFFLUX PROTEIN"/>
    <property type="match status" value="1"/>
</dbReference>
<dbReference type="Proteomes" id="UP000831785">
    <property type="component" value="Chromosome"/>
</dbReference>
<dbReference type="NCBIfam" id="TIGR01845">
    <property type="entry name" value="outer_NodT"/>
    <property type="match status" value="1"/>
</dbReference>
<name>A0ABY4FET7_9BACT</name>
<keyword evidence="2" id="KW-0472">Membrane</keyword>
<keyword evidence="2" id="KW-0564">Palmitate</keyword>
<keyword evidence="2" id="KW-0732">Signal</keyword>
<keyword evidence="3" id="KW-0175">Coiled coil</keyword>
<evidence type="ECO:0000256" key="2">
    <source>
        <dbReference type="RuleBase" id="RU362097"/>
    </source>
</evidence>
<proteinExistence type="inferred from homology"/>
<dbReference type="SUPFAM" id="SSF56954">
    <property type="entry name" value="Outer membrane efflux proteins (OEP)"/>
    <property type="match status" value="1"/>
</dbReference>
<protein>
    <submittedName>
        <fullName evidence="4">Efflux transporter outer membrane subunit</fullName>
    </submittedName>
</protein>
<feature type="chain" id="PRO_5044986023" evidence="2">
    <location>
        <begin position="23"/>
        <end position="479"/>
    </location>
</feature>
<gene>
    <name evidence="4" type="ORF">MUN80_09810</name>
</gene>
<comment type="similarity">
    <text evidence="1 2">Belongs to the outer membrane factor (OMF) (TC 1.B.17) family.</text>
</comment>
<reference evidence="4 5" key="1">
    <citation type="submission" date="2022-04" db="EMBL/GenBank/DDBJ databases">
        <title>Hymenobacter sp. isolated from the air.</title>
        <authorList>
            <person name="Won M."/>
            <person name="Lee C.-M."/>
            <person name="Woen H.-Y."/>
            <person name="Kwon S.-W."/>
        </authorList>
    </citation>
    <scope>NUCLEOTIDE SEQUENCE [LARGE SCALE GENOMIC DNA]</scope>
    <source>
        <strain evidence="5">5116 S-27</strain>
    </source>
</reference>
<sequence>MRLPFAFLFGATLLLSSGCRVAAPTEPTSAPAVPTAFVQSAADTLHAGHQPWRQFFQDPALTALIDTALRQNLDLRLALQRVESARAQYLARRGALLPTVSAAASASGDRYGRYTLNGVGNFDTNLSPNIDGQQRIPGPVTPEFFGGLRSSWEIDLWGKLKQRRQAAYLRVLASEQGRHLVTTNVVAEVARLYYELLTADNQLAVLERNIGLQREALKLMRVQKQAGRATELAVQQFAAQVARTESLAHEARQRVTEAETSLNRLLGRYPRRITRGQPLPGQVLPERLGAGVPATALLRRPDVRQAELELQAARADVAAARAAFLPSLTLTPYVGFNSYRAATLLDPASLAYGALAGLTGPLLNRAQFKADFRLATAGSYEAYYRYQQSLQAGFREVVNGLQGLENHRAASAARQQEVELLTKAVATSNELFVAGYASYLEVITAQRSVLEAELSLAESRHSQLQQSVSLYRALGGGWQ</sequence>
<evidence type="ECO:0000256" key="1">
    <source>
        <dbReference type="ARBA" id="ARBA00007613"/>
    </source>
</evidence>
<keyword evidence="2" id="KW-1134">Transmembrane beta strand</keyword>
<keyword evidence="2" id="KW-0449">Lipoprotein</keyword>
<feature type="signal peptide" evidence="2">
    <location>
        <begin position="1"/>
        <end position="22"/>
    </location>
</feature>